<keyword evidence="3" id="KW-1185">Reference proteome</keyword>
<name>A0ABW2RN60_9BACL</name>
<feature type="compositionally biased region" description="Basic and acidic residues" evidence="1">
    <location>
        <begin position="47"/>
        <end position="73"/>
    </location>
</feature>
<proteinExistence type="predicted"/>
<dbReference type="EMBL" id="JBHTBW010000050">
    <property type="protein sequence ID" value="MFC7442466.1"/>
    <property type="molecule type" value="Genomic_DNA"/>
</dbReference>
<protein>
    <submittedName>
        <fullName evidence="2">Uncharacterized protein</fullName>
    </submittedName>
</protein>
<accession>A0ABW2RN60</accession>
<evidence type="ECO:0000313" key="3">
    <source>
        <dbReference type="Proteomes" id="UP001596500"/>
    </source>
</evidence>
<feature type="compositionally biased region" description="Polar residues" evidence="1">
    <location>
        <begin position="34"/>
        <end position="44"/>
    </location>
</feature>
<feature type="compositionally biased region" description="Polar residues" evidence="1">
    <location>
        <begin position="93"/>
        <end position="118"/>
    </location>
</feature>
<organism evidence="2 3">
    <name type="scientific">Laceyella putida</name>
    <dbReference type="NCBI Taxonomy" id="110101"/>
    <lineage>
        <taxon>Bacteria</taxon>
        <taxon>Bacillati</taxon>
        <taxon>Bacillota</taxon>
        <taxon>Bacilli</taxon>
        <taxon>Bacillales</taxon>
        <taxon>Thermoactinomycetaceae</taxon>
        <taxon>Laceyella</taxon>
    </lineage>
</organism>
<gene>
    <name evidence="2" type="ORF">ACFQNG_15365</name>
</gene>
<dbReference type="Proteomes" id="UP001596500">
    <property type="component" value="Unassembled WGS sequence"/>
</dbReference>
<feature type="region of interest" description="Disordered" evidence="1">
    <location>
        <begin position="34"/>
        <end position="124"/>
    </location>
</feature>
<sequence>MFIWILISLMEVLGVLNICIKAIKINSLSEASSLNVGTTFNLVTTGRDVEESERLPEPRPGEPRRPEVPRPVRPEPGPVRPEPGTVGPPATPQPGTSLSDSSEASPQAHSPSKPTSSDLPPPSA</sequence>
<evidence type="ECO:0000256" key="1">
    <source>
        <dbReference type="SAM" id="MobiDB-lite"/>
    </source>
</evidence>
<dbReference type="RefSeq" id="WP_379866361.1">
    <property type="nucleotide sequence ID" value="NZ_JBHTBW010000050.1"/>
</dbReference>
<reference evidence="3" key="1">
    <citation type="journal article" date="2019" name="Int. J. Syst. Evol. Microbiol.">
        <title>The Global Catalogue of Microorganisms (GCM) 10K type strain sequencing project: providing services to taxonomists for standard genome sequencing and annotation.</title>
        <authorList>
            <consortium name="The Broad Institute Genomics Platform"/>
            <consortium name="The Broad Institute Genome Sequencing Center for Infectious Disease"/>
            <person name="Wu L."/>
            <person name="Ma J."/>
        </authorList>
    </citation>
    <scope>NUCLEOTIDE SEQUENCE [LARGE SCALE GENOMIC DNA]</scope>
    <source>
        <strain evidence="3">CGMCC 1.12942</strain>
    </source>
</reference>
<evidence type="ECO:0000313" key="2">
    <source>
        <dbReference type="EMBL" id="MFC7442466.1"/>
    </source>
</evidence>
<comment type="caution">
    <text evidence="2">The sequence shown here is derived from an EMBL/GenBank/DDBJ whole genome shotgun (WGS) entry which is preliminary data.</text>
</comment>